<dbReference type="EMBL" id="AJWZ01010560">
    <property type="protein sequence ID" value="EKC48098.1"/>
    <property type="molecule type" value="Genomic_DNA"/>
</dbReference>
<accession>K1RRS9</accession>
<organism evidence="1">
    <name type="scientific">human gut metagenome</name>
    <dbReference type="NCBI Taxonomy" id="408170"/>
    <lineage>
        <taxon>unclassified sequences</taxon>
        <taxon>metagenomes</taxon>
        <taxon>organismal metagenomes</taxon>
    </lineage>
</organism>
<feature type="non-terminal residue" evidence="1">
    <location>
        <position position="109"/>
    </location>
</feature>
<name>K1RRS9_9ZZZZ</name>
<comment type="caution">
    <text evidence="1">The sequence shown here is derived from an EMBL/GenBank/DDBJ whole genome shotgun (WGS) entry which is preliminary data.</text>
</comment>
<reference evidence="1" key="1">
    <citation type="journal article" date="2013" name="Environ. Microbiol.">
        <title>Microbiota from the distal guts of lean and obese adolescents exhibit partial functional redundancy besides clear differences in community structure.</title>
        <authorList>
            <person name="Ferrer M."/>
            <person name="Ruiz A."/>
            <person name="Lanza F."/>
            <person name="Haange S.B."/>
            <person name="Oberbach A."/>
            <person name="Till H."/>
            <person name="Bargiela R."/>
            <person name="Campoy C."/>
            <person name="Segura M.T."/>
            <person name="Richter M."/>
            <person name="von Bergen M."/>
            <person name="Seifert J."/>
            <person name="Suarez A."/>
        </authorList>
    </citation>
    <scope>NUCLEOTIDE SEQUENCE</scope>
</reference>
<evidence type="ECO:0000313" key="1">
    <source>
        <dbReference type="EMBL" id="EKC48098.1"/>
    </source>
</evidence>
<gene>
    <name evidence="1" type="ORF">OBE_15365</name>
</gene>
<sequence length="109" mass="11864">MTLTACQKDEGLVSDVATTSSFTVTIPQSGVQTRAVTDAFGTGTSVNRCILEIYHGDKLYDRIEKGVSGKTVTFDNLRLVSSQTYDFVFWADCAEGSEGNFTDKVYNTA</sequence>
<dbReference type="AlphaFoldDB" id="K1RRS9"/>
<protein>
    <submittedName>
        <fullName evidence="1">Uncharacterized protein</fullName>
    </submittedName>
</protein>
<proteinExistence type="predicted"/>